<gene>
    <name evidence="3" type="ORF">GFK26_14960</name>
</gene>
<feature type="transmembrane region" description="Helical" evidence="2">
    <location>
        <begin position="317"/>
        <end position="338"/>
    </location>
</feature>
<dbReference type="AlphaFoldDB" id="A0A5Q0M2J2"/>
<keyword evidence="2" id="KW-0472">Membrane</keyword>
<name>A0A5Q0M2J2_VARPD</name>
<sequence>MAESIRTQGDTVWINDETERLIRIIESSSPSHDNAKVLDDLQASLLNTLIGPFGLSADLLADVDGGNVTTLSNFEKGVTANADDAARRQAYQNAQTEKFDRKDYDAARKKAEKRKEFFQEEAPPVDAYTGKELPRNGQAHRDHVVSASEIERSSKGNFAQTRDERVNTATHENNLVWADGRMNQSKSDHKLEDWADKPSSKDRSVKNAEAFEVDREKMDEVDAKAREAVDRIQDRAVLKKNAQDLALQGGIEAGKVALRQIVGLALRSLLKGVVSDIRQLARDGLRDIQKIKSVLTARAKAVIEEMKTKWAEFLKEGLASAVSGLLSSLATFLINSFITTVSNVVTIIRETVVALVRALKVVVAPEPGMTKSEIARDVLAIIGGAAATVIGIGAQEAIAKMLQTLPLLAPFANELATVISGALVSVGGIILLLAFDHLKSSLAFRNKKFADVQRSNQVTLLSMRRTCFMLDASEELMTRANAELRLSVQTHTAERQVRGAALDTSIAAYGNEVDGLEQLLKSIKK</sequence>
<accession>A0A5Q0M2J2</accession>
<organism evidence="3 4">
    <name type="scientific">Variovorax paradoxus</name>
    <dbReference type="NCBI Taxonomy" id="34073"/>
    <lineage>
        <taxon>Bacteria</taxon>
        <taxon>Pseudomonadati</taxon>
        <taxon>Pseudomonadota</taxon>
        <taxon>Betaproteobacteria</taxon>
        <taxon>Burkholderiales</taxon>
        <taxon>Comamonadaceae</taxon>
        <taxon>Variovorax</taxon>
    </lineage>
</organism>
<protein>
    <submittedName>
        <fullName evidence="3">Uncharacterized protein</fullName>
    </submittedName>
</protein>
<feature type="compositionally biased region" description="Basic and acidic residues" evidence="1">
    <location>
        <begin position="186"/>
        <end position="206"/>
    </location>
</feature>
<feature type="transmembrane region" description="Helical" evidence="2">
    <location>
        <begin position="415"/>
        <end position="435"/>
    </location>
</feature>
<evidence type="ECO:0000256" key="2">
    <source>
        <dbReference type="SAM" id="Phobius"/>
    </source>
</evidence>
<feature type="compositionally biased region" description="Basic and acidic residues" evidence="1">
    <location>
        <begin position="139"/>
        <end position="154"/>
    </location>
</feature>
<proteinExistence type="predicted"/>
<keyword evidence="2" id="KW-1133">Transmembrane helix</keyword>
<keyword evidence="2" id="KW-0812">Transmembrane</keyword>
<feature type="region of interest" description="Disordered" evidence="1">
    <location>
        <begin position="127"/>
        <end position="165"/>
    </location>
</feature>
<reference evidence="3 4" key="1">
    <citation type="submission" date="2019-10" db="EMBL/GenBank/DDBJ databases">
        <title>Complete genome sequence of Variovorax paradoxus 5C-2.</title>
        <authorList>
            <person name="Gogoleva N.E."/>
            <person name="Balkin A.S."/>
        </authorList>
    </citation>
    <scope>NUCLEOTIDE SEQUENCE [LARGE SCALE GENOMIC DNA]</scope>
    <source>
        <strain evidence="3 4">5C-2</strain>
    </source>
</reference>
<evidence type="ECO:0000256" key="1">
    <source>
        <dbReference type="SAM" id="MobiDB-lite"/>
    </source>
</evidence>
<feature type="region of interest" description="Disordered" evidence="1">
    <location>
        <begin position="182"/>
        <end position="206"/>
    </location>
</feature>
<feature type="transmembrane region" description="Helical" evidence="2">
    <location>
        <begin position="374"/>
        <end position="395"/>
    </location>
</feature>
<evidence type="ECO:0000313" key="3">
    <source>
        <dbReference type="EMBL" id="QFZ83960.1"/>
    </source>
</evidence>
<dbReference type="RefSeq" id="WP_153282614.1">
    <property type="nucleotide sequence ID" value="NZ_CP045644.1"/>
</dbReference>
<evidence type="ECO:0000313" key="4">
    <source>
        <dbReference type="Proteomes" id="UP000326780"/>
    </source>
</evidence>
<dbReference type="Proteomes" id="UP000326780">
    <property type="component" value="Chromosome"/>
</dbReference>
<dbReference type="EMBL" id="CP045644">
    <property type="protein sequence ID" value="QFZ83960.1"/>
    <property type="molecule type" value="Genomic_DNA"/>
</dbReference>